<keyword evidence="5" id="KW-0808">Transferase</keyword>
<dbReference type="Gene3D" id="3.30.70.270">
    <property type="match status" value="1"/>
</dbReference>
<dbReference type="SMART" id="SM00065">
    <property type="entry name" value="GAF"/>
    <property type="match status" value="1"/>
</dbReference>
<dbReference type="SUPFAM" id="SSF55781">
    <property type="entry name" value="GAF domain-like"/>
    <property type="match status" value="1"/>
</dbReference>
<evidence type="ECO:0000313" key="5">
    <source>
        <dbReference type="EMBL" id="XCO77260.1"/>
    </source>
</evidence>
<gene>
    <name evidence="5" type="ORF">ABU614_10905</name>
</gene>
<evidence type="ECO:0000256" key="3">
    <source>
        <dbReference type="ARBA" id="ARBA00034247"/>
    </source>
</evidence>
<dbReference type="EMBL" id="CP159925">
    <property type="protein sequence ID" value="XCO77260.1"/>
    <property type="molecule type" value="Genomic_DNA"/>
</dbReference>
<protein>
    <recommendedName>
        <fullName evidence="2">diguanylate cyclase</fullName>
        <ecNumber evidence="2">2.7.7.65</ecNumber>
    </recommendedName>
</protein>
<keyword evidence="5" id="KW-0548">Nucleotidyltransferase</keyword>
<dbReference type="CDD" id="cd01949">
    <property type="entry name" value="GGDEF"/>
    <property type="match status" value="1"/>
</dbReference>
<evidence type="ECO:0000256" key="1">
    <source>
        <dbReference type="ARBA" id="ARBA00001946"/>
    </source>
</evidence>
<feature type="domain" description="GGDEF" evidence="4">
    <location>
        <begin position="260"/>
        <end position="388"/>
    </location>
</feature>
<evidence type="ECO:0000259" key="4">
    <source>
        <dbReference type="PROSITE" id="PS50887"/>
    </source>
</evidence>
<dbReference type="InterPro" id="IPR043128">
    <property type="entry name" value="Rev_trsase/Diguanyl_cyclase"/>
</dbReference>
<dbReference type="FunFam" id="3.30.70.270:FF:000001">
    <property type="entry name" value="Diguanylate cyclase domain protein"/>
    <property type="match status" value="1"/>
</dbReference>
<dbReference type="Gene3D" id="3.30.450.40">
    <property type="match status" value="1"/>
</dbReference>
<dbReference type="GO" id="GO:1902201">
    <property type="term" value="P:negative regulation of bacterial-type flagellum-dependent cell motility"/>
    <property type="evidence" value="ECO:0007669"/>
    <property type="project" value="TreeGrafter"/>
</dbReference>
<comment type="cofactor">
    <cofactor evidence="1">
        <name>Mg(2+)</name>
        <dbReference type="ChEBI" id="CHEBI:18420"/>
    </cofactor>
</comment>
<dbReference type="Pfam" id="PF00990">
    <property type="entry name" value="GGDEF"/>
    <property type="match status" value="1"/>
</dbReference>
<dbReference type="InterPro" id="IPR003018">
    <property type="entry name" value="GAF"/>
</dbReference>
<comment type="catalytic activity">
    <reaction evidence="3">
        <text>2 GTP = 3',3'-c-di-GMP + 2 diphosphate</text>
        <dbReference type="Rhea" id="RHEA:24898"/>
        <dbReference type="ChEBI" id="CHEBI:33019"/>
        <dbReference type="ChEBI" id="CHEBI:37565"/>
        <dbReference type="ChEBI" id="CHEBI:58805"/>
        <dbReference type="EC" id="2.7.7.65"/>
    </reaction>
</comment>
<dbReference type="RefSeq" id="WP_363800598.1">
    <property type="nucleotide sequence ID" value="NZ_CP159925.1"/>
</dbReference>
<dbReference type="InterPro" id="IPR000160">
    <property type="entry name" value="GGDEF_dom"/>
</dbReference>
<accession>A0AAU8MVY1</accession>
<proteinExistence type="predicted"/>
<sequence>MNRARLRLVAVTAWSGPPMPIVPLRPSPFPLLPEPHDESARQSALEGYELLDSVPEAAYDDLVRLAATLCDASAAAIALVDNGRIWYKARHGLGETERLRSQSICSQLIADAEPDRLMVIADTAEDPRFAGLGLKLDGRPLRFYAGAPLMSPDGYALGTLCVLDHRPRELRAAQRDGVAVIARQVQHLFELRRYAIEQRRLLSEREAFALQLESAQADLQRRHELLQHSARHDALTGLLNRSALSQLLGSEDAMEPLRNAAYTLLLVDVDHFKQVNDRYGHLLGDRALRAVGDAVAASIREGDVAVRFGGEEFLVVLPGTHLATASEVGERIRQRLARASLPFALTVSIGIAGGDPACDRPEQVFDRADRALYRAKAQGRDRLAVDEG</sequence>
<dbReference type="SUPFAM" id="SSF55073">
    <property type="entry name" value="Nucleotide cyclase"/>
    <property type="match status" value="1"/>
</dbReference>
<dbReference type="InterPro" id="IPR050469">
    <property type="entry name" value="Diguanylate_Cyclase"/>
</dbReference>
<dbReference type="PANTHER" id="PTHR45138:SF9">
    <property type="entry name" value="DIGUANYLATE CYCLASE DGCM-RELATED"/>
    <property type="match status" value="1"/>
</dbReference>
<dbReference type="GO" id="GO:0052621">
    <property type="term" value="F:diguanylate cyclase activity"/>
    <property type="evidence" value="ECO:0007669"/>
    <property type="project" value="UniProtKB-EC"/>
</dbReference>
<dbReference type="NCBIfam" id="TIGR00254">
    <property type="entry name" value="GGDEF"/>
    <property type="match status" value="1"/>
</dbReference>
<reference evidence="5" key="1">
    <citation type="submission" date="2024-06" db="EMBL/GenBank/DDBJ databases">
        <authorList>
            <person name="Li S."/>
        </authorList>
    </citation>
    <scope>NUCLEOTIDE SEQUENCE</scope>
    <source>
        <strain evidence="5">SR10</strain>
    </source>
</reference>
<dbReference type="SMART" id="SM00267">
    <property type="entry name" value="GGDEF"/>
    <property type="match status" value="1"/>
</dbReference>
<dbReference type="GO" id="GO:0005886">
    <property type="term" value="C:plasma membrane"/>
    <property type="evidence" value="ECO:0007669"/>
    <property type="project" value="TreeGrafter"/>
</dbReference>
<dbReference type="PANTHER" id="PTHR45138">
    <property type="entry name" value="REGULATORY COMPONENTS OF SENSORY TRANSDUCTION SYSTEM"/>
    <property type="match status" value="1"/>
</dbReference>
<evidence type="ECO:0000256" key="2">
    <source>
        <dbReference type="ARBA" id="ARBA00012528"/>
    </source>
</evidence>
<name>A0AAU8MVY1_9GAMM</name>
<dbReference type="PROSITE" id="PS50887">
    <property type="entry name" value="GGDEF"/>
    <property type="match status" value="1"/>
</dbReference>
<dbReference type="GO" id="GO:0043709">
    <property type="term" value="P:cell adhesion involved in single-species biofilm formation"/>
    <property type="evidence" value="ECO:0007669"/>
    <property type="project" value="TreeGrafter"/>
</dbReference>
<dbReference type="AlphaFoldDB" id="A0AAU8MVY1"/>
<dbReference type="EC" id="2.7.7.65" evidence="2"/>
<dbReference type="Pfam" id="PF01590">
    <property type="entry name" value="GAF"/>
    <property type="match status" value="1"/>
</dbReference>
<dbReference type="InterPro" id="IPR029016">
    <property type="entry name" value="GAF-like_dom_sf"/>
</dbReference>
<dbReference type="InterPro" id="IPR029787">
    <property type="entry name" value="Nucleotide_cyclase"/>
</dbReference>
<organism evidence="5">
    <name type="scientific">Lysobacter firmicutimachus</name>
    <dbReference type="NCBI Taxonomy" id="1792846"/>
    <lineage>
        <taxon>Bacteria</taxon>
        <taxon>Pseudomonadati</taxon>
        <taxon>Pseudomonadota</taxon>
        <taxon>Gammaproteobacteria</taxon>
        <taxon>Lysobacterales</taxon>
        <taxon>Lysobacteraceae</taxon>
        <taxon>Lysobacter</taxon>
    </lineage>
</organism>